<evidence type="ECO:0000256" key="2">
    <source>
        <dbReference type="ARBA" id="ARBA00004922"/>
    </source>
</evidence>
<reference evidence="13 14" key="1">
    <citation type="submission" date="2018-04" db="EMBL/GenBank/DDBJ databases">
        <title>The genome of golden apple snail Pomacea canaliculata provides insight into stress tolerance and invasive adaptation.</title>
        <authorList>
            <person name="Liu C."/>
            <person name="Liu B."/>
            <person name="Ren Y."/>
            <person name="Zhang Y."/>
            <person name="Wang H."/>
            <person name="Li S."/>
            <person name="Jiang F."/>
            <person name="Yin L."/>
            <person name="Zhang G."/>
            <person name="Qian W."/>
            <person name="Fan W."/>
        </authorList>
    </citation>
    <scope>NUCLEOTIDE SEQUENCE [LARGE SCALE GENOMIC DNA]</scope>
    <source>
        <strain evidence="13">SZHN2017</strain>
        <tissue evidence="13">Muscle</tissue>
    </source>
</reference>
<dbReference type="GO" id="GO:0005789">
    <property type="term" value="C:endoplasmic reticulum membrane"/>
    <property type="evidence" value="ECO:0007669"/>
    <property type="project" value="UniProtKB-SubCell"/>
</dbReference>
<dbReference type="Pfam" id="PF03901">
    <property type="entry name" value="Glyco_transf_22"/>
    <property type="match status" value="1"/>
</dbReference>
<accession>A0A2T7Q0R7</accession>
<feature type="transmembrane region" description="Helical" evidence="12">
    <location>
        <begin position="152"/>
        <end position="175"/>
    </location>
</feature>
<keyword evidence="5" id="KW-0808">Transferase</keyword>
<feature type="transmembrane region" description="Helical" evidence="12">
    <location>
        <begin position="326"/>
        <end position="352"/>
    </location>
</feature>
<dbReference type="STRING" id="400727.A0A2T7Q0R7"/>
<feature type="transmembrane region" description="Helical" evidence="12">
    <location>
        <begin position="106"/>
        <end position="124"/>
    </location>
</feature>
<proteinExistence type="inferred from homology"/>
<evidence type="ECO:0000313" key="14">
    <source>
        <dbReference type="Proteomes" id="UP000245119"/>
    </source>
</evidence>
<comment type="catalytic activity">
    <reaction evidence="11">
        <text>an alpha-D-Man-(1-&gt;2)-alpha-D-Man-(1-&gt;2)-alpha-D-Man-(1-&gt;3)-[alpha-D-Man-(1-&gt;2)-alpha-D-Man-(1-&gt;3)-alpha-D-Man-(1-&gt;6)]-beta-D-Man-(1-&gt;4)-beta-D-GlcNAc-(1-&gt;4)-alpha-D-GlcNAc-diphospho-di-trans,poly-cis-dolichol + a di-trans,poly-cis-dolichyl beta-D-mannosyl phosphate = an alpha-D-Man-(1-&gt;2)-alpha-D-Man-(1-&gt;2)-alpha-D-Man-(1-&gt;3)-[alpha-D-Man-(1-&gt;2)-alpha-D-Man-(1-&gt;3)-[alpha-D-Man-(1-&gt;6)]-alpha-D-Man-(1-&gt;6)]-beta-D-Man-(1-&gt;4)-beta-D-GlcNAc-(1-&gt;4)-alpha-D-GlcNAc-diphospho-di-trans,poly-cis-dolichol + a di-trans,poly-cis-dolichyl phosphate + H(+)</text>
        <dbReference type="Rhea" id="RHEA:29535"/>
        <dbReference type="Rhea" id="RHEA-COMP:19498"/>
        <dbReference type="Rhea" id="RHEA-COMP:19501"/>
        <dbReference type="Rhea" id="RHEA-COMP:19518"/>
        <dbReference type="Rhea" id="RHEA-COMP:19519"/>
        <dbReference type="ChEBI" id="CHEBI:15378"/>
        <dbReference type="ChEBI" id="CHEBI:57683"/>
        <dbReference type="ChEBI" id="CHEBI:58211"/>
        <dbReference type="ChEBI" id="CHEBI:132517"/>
        <dbReference type="ChEBI" id="CHEBI:132519"/>
        <dbReference type="EC" id="2.4.1.260"/>
    </reaction>
    <physiologicalReaction direction="left-to-right" evidence="11">
        <dbReference type="Rhea" id="RHEA:29536"/>
    </physiologicalReaction>
</comment>
<feature type="transmembrane region" description="Helical" evidence="12">
    <location>
        <begin position="299"/>
        <end position="319"/>
    </location>
</feature>
<evidence type="ECO:0000256" key="6">
    <source>
        <dbReference type="ARBA" id="ARBA00022692"/>
    </source>
</evidence>
<comment type="pathway">
    <text evidence="2">Protein modification; protein glycosylation.</text>
</comment>
<dbReference type="InterPro" id="IPR005599">
    <property type="entry name" value="GPI_mannosylTrfase"/>
</dbReference>
<evidence type="ECO:0000256" key="4">
    <source>
        <dbReference type="ARBA" id="ARBA00022676"/>
    </source>
</evidence>
<evidence type="ECO:0000256" key="12">
    <source>
        <dbReference type="RuleBase" id="RU363075"/>
    </source>
</evidence>
<name>A0A2T7Q0R7_POMCA</name>
<comment type="caution">
    <text evidence="13">The sequence shown here is derived from an EMBL/GenBank/DDBJ whole genome shotgun (WGS) entry which is preliminary data.</text>
</comment>
<feature type="transmembrane region" description="Helical" evidence="12">
    <location>
        <begin position="196"/>
        <end position="218"/>
    </location>
</feature>
<dbReference type="OrthoDB" id="19039at2759"/>
<evidence type="ECO:0000256" key="8">
    <source>
        <dbReference type="ARBA" id="ARBA00022989"/>
    </source>
</evidence>
<evidence type="ECO:0000256" key="10">
    <source>
        <dbReference type="ARBA" id="ARBA00044721"/>
    </source>
</evidence>
<dbReference type="UniPathway" id="UPA00378"/>
<keyword evidence="7 12" id="KW-0256">Endoplasmic reticulum</keyword>
<keyword evidence="14" id="KW-1185">Reference proteome</keyword>
<feature type="transmembrane region" description="Helical" evidence="12">
    <location>
        <begin position="274"/>
        <end position="293"/>
    </location>
</feature>
<evidence type="ECO:0000256" key="3">
    <source>
        <dbReference type="ARBA" id="ARBA00007063"/>
    </source>
</evidence>
<organism evidence="13 14">
    <name type="scientific">Pomacea canaliculata</name>
    <name type="common">Golden apple snail</name>
    <dbReference type="NCBI Taxonomy" id="400727"/>
    <lineage>
        <taxon>Eukaryota</taxon>
        <taxon>Metazoa</taxon>
        <taxon>Spiralia</taxon>
        <taxon>Lophotrochozoa</taxon>
        <taxon>Mollusca</taxon>
        <taxon>Gastropoda</taxon>
        <taxon>Caenogastropoda</taxon>
        <taxon>Architaenioglossa</taxon>
        <taxon>Ampullarioidea</taxon>
        <taxon>Ampullariidae</taxon>
        <taxon>Pomacea</taxon>
    </lineage>
</organism>
<evidence type="ECO:0000256" key="5">
    <source>
        <dbReference type="ARBA" id="ARBA00022679"/>
    </source>
</evidence>
<evidence type="ECO:0000256" key="9">
    <source>
        <dbReference type="ARBA" id="ARBA00023136"/>
    </source>
</evidence>
<dbReference type="EMBL" id="PZQS01000001">
    <property type="protein sequence ID" value="PVD39263.1"/>
    <property type="molecule type" value="Genomic_DNA"/>
</dbReference>
<evidence type="ECO:0000313" key="13">
    <source>
        <dbReference type="EMBL" id="PVD39263.1"/>
    </source>
</evidence>
<comment type="function">
    <text evidence="10">Mannosyltransferase that operates in the biosynthetic pathway of dolichol-linked oligosaccharides, the glycan precursors employed in protein asparagine (N)-glycosylation. The assembly of dolichol-linked oligosaccharides begins on the cytosolic side of the endoplasmic reticulum membrane and finishes in its lumen. The sequential addition of sugars to dolichol pyrophosphate produces dolichol-linked oligosaccharides containing fourteen sugars, including two GlcNAcs, nine mannoses and three glucoses. Once assembled, the oligosaccharide is transferred from the lipid to nascent proteins by oligosaccharyltransferases. In the lumen of the endoplasmic reticulum, adds the eighth mannose residue in an alpha-1,6 linkage onto Man(7)GlcNAc(2)-PP-dolichol to produce Man(8)GlcNAc(2)-PP-dolichol.</text>
</comment>
<keyword evidence="9 12" id="KW-0472">Membrane</keyword>
<feature type="transmembrane region" description="Helical" evidence="12">
    <location>
        <begin position="77"/>
        <end position="94"/>
    </location>
</feature>
<gene>
    <name evidence="13" type="ORF">C0Q70_01891</name>
</gene>
<evidence type="ECO:0000256" key="7">
    <source>
        <dbReference type="ARBA" id="ARBA00022824"/>
    </source>
</evidence>
<feature type="transmembrane region" description="Helical" evidence="12">
    <location>
        <begin position="48"/>
        <end position="65"/>
    </location>
</feature>
<dbReference type="GO" id="GO:0006487">
    <property type="term" value="P:protein N-linked glycosylation"/>
    <property type="evidence" value="ECO:0007669"/>
    <property type="project" value="TreeGrafter"/>
</dbReference>
<feature type="transmembrane region" description="Helical" evidence="12">
    <location>
        <begin position="246"/>
        <end position="267"/>
    </location>
</feature>
<keyword evidence="4 12" id="KW-0328">Glycosyltransferase</keyword>
<comment type="similarity">
    <text evidence="3 12">Belongs to the glycosyltransferase 22 family.</text>
</comment>
<sequence length="479" mass="54635">MVIHLVICPYTKVEESFNLQAMHDILNHGASIQQYDHLEFPGVVPRTFLGPLVISLTTYPAAFLARLLSLNKFVQQYLGFEGLGFYVASAFLGFCRAVRLRFGASVMRWLIVLMLTQFHFMFYLSRPLPNIFALALVLVALTYWLHQRYSLFVWTAGAAAIIFRFETVILLGLVCARRTSSGKISTSLRIIEYHIFHKWLNVHSLTAGLTVLVDSYFWQRWLWPEGEVLWFNVFLNKSSEWGTSPFLWYFYSALPRALLGAILLLFWSFIASKSALTFSLPAIIYIFLYSFLPHKELRFIIYTFPVLNTAAACGAHSIWRNQGKSVLYRLAGFALLGLLALNAAVSGLFLYVSYLNYPGGVAMASLHKLEGHRDDLNVHIDVYTAQTGVSRFTQLKDTWSYNKTEDLTPGGKDMMTFTHLMIGVLSDNHSELSPYSTTHKVLTTTFSYSGMGFSWTTFPFIHVRTKETLWILKRITDES</sequence>
<dbReference type="EC" id="2.4.1.-" evidence="12"/>
<comment type="subcellular location">
    <subcellularLocation>
        <location evidence="1 12">Endoplasmic reticulum membrane</location>
        <topology evidence="1 12">Multi-pass membrane protein</topology>
    </subcellularLocation>
</comment>
<keyword evidence="8 12" id="KW-1133">Transmembrane helix</keyword>
<dbReference type="AlphaFoldDB" id="A0A2T7Q0R7"/>
<evidence type="ECO:0000256" key="11">
    <source>
        <dbReference type="ARBA" id="ARBA00048899"/>
    </source>
</evidence>
<dbReference type="PANTHER" id="PTHR22760">
    <property type="entry name" value="GLYCOSYLTRANSFERASE"/>
    <property type="match status" value="1"/>
</dbReference>
<keyword evidence="6 12" id="KW-0812">Transmembrane</keyword>
<dbReference type="Proteomes" id="UP000245119">
    <property type="component" value="Linkage Group LG1"/>
</dbReference>
<dbReference type="GO" id="GO:0052917">
    <property type="term" value="F:dol-P-Man:Man(7)GlcNAc(2)-PP-Dol alpha-1,6-mannosyltransferase activity"/>
    <property type="evidence" value="ECO:0007669"/>
    <property type="project" value="UniProtKB-EC"/>
</dbReference>
<feature type="transmembrane region" description="Helical" evidence="12">
    <location>
        <begin position="131"/>
        <end position="146"/>
    </location>
</feature>
<evidence type="ECO:0000256" key="1">
    <source>
        <dbReference type="ARBA" id="ARBA00004477"/>
    </source>
</evidence>
<protein>
    <recommendedName>
        <fullName evidence="12">Mannosyltransferase</fullName>
        <ecNumber evidence="12">2.4.1.-</ecNumber>
    </recommendedName>
</protein>
<dbReference type="PANTHER" id="PTHR22760:SF1">
    <property type="entry name" value="DOL-P-MAN:MAN(7)GLCNAC(2)-PP-DOL ALPHA-1,6-MANNOSYLTRANSFERASE"/>
    <property type="match status" value="1"/>
</dbReference>